<keyword evidence="1" id="KW-0418">Kinase</keyword>
<gene>
    <name evidence="1" type="ORF">JHL16_34440</name>
</gene>
<name>A0ACC5RFP0_9HYPH</name>
<dbReference type="Proteomes" id="UP000616151">
    <property type="component" value="Unassembled WGS sequence"/>
</dbReference>
<reference evidence="1" key="1">
    <citation type="submission" date="2021-01" db="EMBL/GenBank/DDBJ databases">
        <authorList>
            <person name="Sun Q."/>
        </authorList>
    </citation>
    <scope>NUCLEOTIDE SEQUENCE</scope>
    <source>
        <strain evidence="1">YIM B02566</strain>
    </source>
</reference>
<evidence type="ECO:0000313" key="1">
    <source>
        <dbReference type="EMBL" id="MBK1871516.1"/>
    </source>
</evidence>
<sequence length="458" mass="49550">MPTDLPLDTPDERSFLPGLGLGEQGLRLKTLVRLRWLAVAGQTAAVMLVHWLLGFDLPVGWCLAAIALSAWLNIFLTLRWRGNLVTDRNAALLLGYDILQLALLLYLTGGLQNPFAFLFLVPVTVSATSLPIKWTLFLGALAFVCASFLAYDHLPLPWFAEAPLELPTIYIVGMWTALVSGVVFSAIYARRIAEEARQMSAALSATELVLAREQRLSALDGLAAAAAHELGTPLATIALVAKELKRELPQGGHTGEDIDLLISQAARCREILSRLANRDTPADAILAQAKLPVMLEDIVAPLRGSDVIIAVDAHAADDGKPKREGEPVFERNPAITYGLGNLIENAADFATTRVDVEARWSANDITITVRDDGPGFSQDIIDRLGDPFVTSRKGYGPGDSGDAAGRHEGMGLGFFIAKTLLERSGAQVALANRTYPDHGASVRISWPRMRIDVALRKP</sequence>
<comment type="caution">
    <text evidence="1">The sequence shown here is derived from an EMBL/GenBank/DDBJ whole genome shotgun (WGS) entry which is preliminary data.</text>
</comment>
<dbReference type="EMBL" id="JAENHL010000008">
    <property type="protein sequence ID" value="MBK1871516.1"/>
    <property type="molecule type" value="Genomic_DNA"/>
</dbReference>
<keyword evidence="2" id="KW-1185">Reference proteome</keyword>
<keyword evidence="1" id="KW-0808">Transferase</keyword>
<organism evidence="1 2">
    <name type="scientific">Taklimakanibacter albus</name>
    <dbReference type="NCBI Taxonomy" id="2800327"/>
    <lineage>
        <taxon>Bacteria</taxon>
        <taxon>Pseudomonadati</taxon>
        <taxon>Pseudomonadota</taxon>
        <taxon>Alphaproteobacteria</taxon>
        <taxon>Hyphomicrobiales</taxon>
        <taxon>Aestuariivirgaceae</taxon>
        <taxon>Taklimakanibacter</taxon>
    </lineage>
</organism>
<protein>
    <submittedName>
        <fullName evidence="1">ActS/PrrB/RegB family redox-sensitive histidine kinase</fullName>
    </submittedName>
</protein>
<accession>A0ACC5RFP0</accession>
<proteinExistence type="predicted"/>
<evidence type="ECO:0000313" key="2">
    <source>
        <dbReference type="Proteomes" id="UP000616151"/>
    </source>
</evidence>